<dbReference type="OrthoDB" id="5413827at2759"/>
<organism evidence="1 2">
    <name type="scientific">Neohortaea acidophila</name>
    <dbReference type="NCBI Taxonomy" id="245834"/>
    <lineage>
        <taxon>Eukaryota</taxon>
        <taxon>Fungi</taxon>
        <taxon>Dikarya</taxon>
        <taxon>Ascomycota</taxon>
        <taxon>Pezizomycotina</taxon>
        <taxon>Dothideomycetes</taxon>
        <taxon>Dothideomycetidae</taxon>
        <taxon>Mycosphaerellales</taxon>
        <taxon>Teratosphaeriaceae</taxon>
        <taxon>Neohortaea</taxon>
    </lineage>
</organism>
<dbReference type="RefSeq" id="XP_033594734.1">
    <property type="nucleotide sequence ID" value="XM_033732493.1"/>
</dbReference>
<protein>
    <recommendedName>
        <fullName evidence="3">F-box domain-containing protein</fullName>
    </recommendedName>
</protein>
<evidence type="ECO:0000313" key="1">
    <source>
        <dbReference type="EMBL" id="KAF2488165.1"/>
    </source>
</evidence>
<gene>
    <name evidence="1" type="ORF">BDY17DRAFT_290347</name>
</gene>
<proteinExistence type="predicted"/>
<dbReference type="Proteomes" id="UP000799767">
    <property type="component" value="Unassembled WGS sequence"/>
</dbReference>
<accession>A0A6A6Q782</accession>
<evidence type="ECO:0000313" key="2">
    <source>
        <dbReference type="Proteomes" id="UP000799767"/>
    </source>
</evidence>
<sequence length="191" mass="20924">MLHLPASVLSLESNNSQPLTPAPNNSWKPLPPAADQPQCLLLQLPSELRNRIWDLVLLTPTPIIKVSPTYTTPSLLNTSRQLRTEAGDLYHGSATFVLRAERGGTSASQQQSHFVHRNPSGLCVLWLATRAFGGSERVRSVCLDLYSPVRSSQQGWMEVWKPIAVQIVRDRIVALKLGDGIVVGLWSAAGV</sequence>
<reference evidence="1" key="1">
    <citation type="journal article" date="2020" name="Stud. Mycol.">
        <title>101 Dothideomycetes genomes: a test case for predicting lifestyles and emergence of pathogens.</title>
        <authorList>
            <person name="Haridas S."/>
            <person name="Albert R."/>
            <person name="Binder M."/>
            <person name="Bloem J."/>
            <person name="Labutti K."/>
            <person name="Salamov A."/>
            <person name="Andreopoulos B."/>
            <person name="Baker S."/>
            <person name="Barry K."/>
            <person name="Bills G."/>
            <person name="Bluhm B."/>
            <person name="Cannon C."/>
            <person name="Castanera R."/>
            <person name="Culley D."/>
            <person name="Daum C."/>
            <person name="Ezra D."/>
            <person name="Gonzalez J."/>
            <person name="Henrissat B."/>
            <person name="Kuo A."/>
            <person name="Liang C."/>
            <person name="Lipzen A."/>
            <person name="Lutzoni F."/>
            <person name="Magnuson J."/>
            <person name="Mondo S."/>
            <person name="Nolan M."/>
            <person name="Ohm R."/>
            <person name="Pangilinan J."/>
            <person name="Park H.-J."/>
            <person name="Ramirez L."/>
            <person name="Alfaro M."/>
            <person name="Sun H."/>
            <person name="Tritt A."/>
            <person name="Yoshinaga Y."/>
            <person name="Zwiers L.-H."/>
            <person name="Turgeon B."/>
            <person name="Goodwin S."/>
            <person name="Spatafora J."/>
            <person name="Crous P."/>
            <person name="Grigoriev I."/>
        </authorList>
    </citation>
    <scope>NUCLEOTIDE SEQUENCE</scope>
    <source>
        <strain evidence="1">CBS 113389</strain>
    </source>
</reference>
<dbReference type="EMBL" id="MU001631">
    <property type="protein sequence ID" value="KAF2488165.1"/>
    <property type="molecule type" value="Genomic_DNA"/>
</dbReference>
<keyword evidence="2" id="KW-1185">Reference proteome</keyword>
<name>A0A6A6Q782_9PEZI</name>
<dbReference type="GeneID" id="54473495"/>
<evidence type="ECO:0008006" key="3">
    <source>
        <dbReference type="Google" id="ProtNLM"/>
    </source>
</evidence>
<dbReference type="AlphaFoldDB" id="A0A6A6Q782"/>